<dbReference type="InterPro" id="IPR016151">
    <property type="entry name" value="DNA_mismatch_repair_MutS_N"/>
</dbReference>
<dbReference type="Gene3D" id="3.40.50.300">
    <property type="entry name" value="P-loop containing nucleotide triphosphate hydrolases"/>
    <property type="match status" value="1"/>
</dbReference>
<evidence type="ECO:0000256" key="2">
    <source>
        <dbReference type="ARBA" id="ARBA00022763"/>
    </source>
</evidence>
<evidence type="ECO:0000259" key="7">
    <source>
        <dbReference type="PROSITE" id="PS50164"/>
    </source>
</evidence>
<evidence type="ECO:0000313" key="9">
    <source>
        <dbReference type="Proteomes" id="UP000831156"/>
    </source>
</evidence>
<evidence type="ECO:0000256" key="4">
    <source>
        <dbReference type="ARBA" id="ARBA00023125"/>
    </source>
</evidence>
<feature type="compositionally biased region" description="Low complexity" evidence="6">
    <location>
        <begin position="327"/>
        <end position="344"/>
    </location>
</feature>
<feature type="region of interest" description="Disordered" evidence="6">
    <location>
        <begin position="323"/>
        <end position="344"/>
    </location>
</feature>
<feature type="domain" description="GIY-YIG" evidence="7">
    <location>
        <begin position="1442"/>
        <end position="1535"/>
    </location>
</feature>
<dbReference type="SUPFAM" id="SSF52540">
    <property type="entry name" value="P-loop containing nucleoside triphosphate hydrolases"/>
    <property type="match status" value="1"/>
</dbReference>
<proteinExistence type="predicted"/>
<evidence type="ECO:0000256" key="5">
    <source>
        <dbReference type="SAM" id="Coils"/>
    </source>
</evidence>
<dbReference type="SUPFAM" id="SSF55271">
    <property type="entry name" value="DNA repair protein MutS, domain I"/>
    <property type="match status" value="1"/>
</dbReference>
<organism evidence="8 9">
    <name type="scientific">Plasmodium gaboni</name>
    <dbReference type="NCBI Taxonomy" id="647221"/>
    <lineage>
        <taxon>Eukaryota</taxon>
        <taxon>Sar</taxon>
        <taxon>Alveolata</taxon>
        <taxon>Apicomplexa</taxon>
        <taxon>Aconoidasida</taxon>
        <taxon>Haemosporida</taxon>
        <taxon>Plasmodiidae</taxon>
        <taxon>Plasmodium</taxon>
        <taxon>Plasmodium (Laverania)</taxon>
    </lineage>
</organism>
<dbReference type="Gene3D" id="3.40.1170.10">
    <property type="entry name" value="DNA repair protein MutS, domain I"/>
    <property type="match status" value="1"/>
</dbReference>
<gene>
    <name evidence="8" type="ORF">PGABG01_1403800</name>
</gene>
<feature type="coiled-coil region" evidence="5">
    <location>
        <begin position="528"/>
        <end position="575"/>
    </location>
</feature>
<dbReference type="Pfam" id="PF00488">
    <property type="entry name" value="MutS_V"/>
    <property type="match status" value="1"/>
</dbReference>
<keyword evidence="1" id="KW-0547">Nucleotide-binding</keyword>
<keyword evidence="4" id="KW-0238">DNA-binding</keyword>
<keyword evidence="3" id="KW-0067">ATP-binding</keyword>
<dbReference type="InterPro" id="IPR053276">
    <property type="entry name" value="MtDNA_mismatch_repair_MutS"/>
</dbReference>
<dbReference type="InterPro" id="IPR000432">
    <property type="entry name" value="DNA_mismatch_repair_MutS_C"/>
</dbReference>
<name>A0ABY1UU66_9APIC</name>
<reference evidence="8" key="1">
    <citation type="submission" date="2016-09" db="EMBL/GenBank/DDBJ databases">
        <authorList>
            <consortium name="Pathogen Informatics"/>
            <person name="Sun Q."/>
            <person name="Inoue M."/>
        </authorList>
    </citation>
    <scope>NUCLEOTIDE SEQUENCE</scope>
</reference>
<dbReference type="InterPro" id="IPR007695">
    <property type="entry name" value="DNA_mismatch_repair_MutS-lik_N"/>
</dbReference>
<evidence type="ECO:0000256" key="3">
    <source>
        <dbReference type="ARBA" id="ARBA00022840"/>
    </source>
</evidence>
<dbReference type="PANTHER" id="PTHR48448:SF1">
    <property type="entry name" value="MUTL PROTEIN ISOFORM 1"/>
    <property type="match status" value="1"/>
</dbReference>
<dbReference type="InterPro" id="IPR000305">
    <property type="entry name" value="GIY-YIG_endonuc"/>
</dbReference>
<protein>
    <submittedName>
        <fullName evidence="8">DNA mismatch repair protein, putative</fullName>
    </submittedName>
</protein>
<dbReference type="InterPro" id="IPR035901">
    <property type="entry name" value="GIY-YIG_endonuc_sf"/>
</dbReference>
<evidence type="ECO:0000256" key="6">
    <source>
        <dbReference type="SAM" id="MobiDB-lite"/>
    </source>
</evidence>
<dbReference type="PROSITE" id="PS50164">
    <property type="entry name" value="GIY_YIG"/>
    <property type="match status" value="1"/>
</dbReference>
<dbReference type="SUPFAM" id="SSF82771">
    <property type="entry name" value="GIY-YIG endonuclease"/>
    <property type="match status" value="1"/>
</dbReference>
<sequence length="1538" mass="183037">MFFMWLYKYKVYMFVMFFFVLVENTMSMKKNLMFTYFNKKKFIYIKKNVLFLNNKYISNLVYTKEDDIYKINEISNVIGRNRKKKNRNINNDEDNDNNSNKNELGDNIISSNRYINNFFFTNNKNTSADIRNNNNEDGHDNNNNNNILDASYNHDRYNLSDNELQLYKNKCKIPLYWIKKLDNLKNMNAINCIEYLKDDNLLYFDNYKNKGLLKFLNDEKRKYSNCIILSRVGDFYETYGLDSIFLIEFLNIKKMNNRLSCGFIKSSINKALNILTNNNLNVCIYEEINEKSLKMKKRYLSQIVTPEFPIYLNNIQYYNKDEDIQPNKNNNNNNNINNINNINNNNNNNSSSYNNMDKCLDSSNLSALSFFNSYDLDDYFVIKEIVCIYIESKNIFSLSKINLSLKTISIYDNITFDVLNVYLKNTNFLKVYIHQHTNTSFTKKITELFKIENYYLFNNFKSSFYFHMFILDKLKKQIHVKGLFRLIKNKNVFKIESADCKKEEKSTEQQISNYMNYKENNKINHRRINNVNNNIDNNENDIINNNNNNDDVEENIDVEINKNEEDNNIDKIKNKNIIDNNFEYSFSSYCTPLNIFTSYNMGIYKQNNHYENKNNFLFYNIIDINNNNSNSINISESLEFFKNIFLFYPPFEVTKHIRYINEYIKNNMKDLIIPNIKPFKNNIIISLLSNLKADHHILKKILVNIDAVLNCIRNYDFSLLVSIFKVLNHQNSFKLHIIKFYKLLMNIQKIMKDNLDLGLCSKFSYQSDIQAFNDFVIYHEMDVYNIINENLLIEENKELENSRRDLLNTIISNYSEYDKTKNGDKDINLLNKMIKIDNANDIIGIKKNINKKKKTEQISEFFHPLNKKSDVMKNVYVTQDVQNKIKIYLFSIYKKKKKINEIIHNINIQLSSSVHILSFVSNFLQIIQALYNHTVNSLKKGWSLPICKHLHLSYENVSFNNIDDKLGYIQKKVYDNKDEIKEDTLKKNVNTNETLNNFINDQKNSKEFVKLSLCDEERILENVDKDSVEEIKKMYKEKNYVNDSITYIMGAKPYNVIKHNLIKYDFFLKKKNFILLTGKNMSGKTTLSFTILSILFLSNLGMYAPCDEKSIIGKFREFYSLKNVNYQEQIENMSLFREQAYYINSIIEEIKENYSIDKRPTREKEIFIVLDEPCIATTPVDNAIIISAVSDYLKNYCGIIITHNYDLLNKICQSENIVFKRINKDINYLKEQDNKIVGKLEDGICKNSEALETCRYTNIDPHVLNLLNEYEKKYKFIHNLSNTLYTKFLEYIQYRKDGKCLNDFFDQYINDIIKQKSYNHEIQYNTPSNMENNYNNTYISNNQKNYISENQKYDNKYDMDFIKDKELNNIINSNNNIQEFLNNYDKTRIYNENLNNNKLEQYDNSIIYDNKLNVIIKKIEEASNKKVIKIGMNEEVPIYYKNKSIVYILCIFSKNENDPYFYIGISDNISERIKCHTRNLLNNKNLLKNPKKNNLLNYKYDWTKFYILLFHVDNKMIASKYEKELSNLLKDNYNILSK</sequence>
<accession>A0ABY1UU66</accession>
<dbReference type="Proteomes" id="UP000831156">
    <property type="component" value="Chromosome 14"/>
</dbReference>
<keyword evidence="5" id="KW-0175">Coiled coil</keyword>
<dbReference type="InterPro" id="IPR027417">
    <property type="entry name" value="P-loop_NTPase"/>
</dbReference>
<keyword evidence="9" id="KW-1185">Reference proteome</keyword>
<keyword evidence="2" id="KW-0227">DNA damage</keyword>
<dbReference type="PANTHER" id="PTHR48448">
    <property type="entry name" value="MUTL PROTEIN ISOFORM 1"/>
    <property type="match status" value="1"/>
</dbReference>
<evidence type="ECO:0000256" key="1">
    <source>
        <dbReference type="ARBA" id="ARBA00022741"/>
    </source>
</evidence>
<evidence type="ECO:0000313" key="8">
    <source>
        <dbReference type="EMBL" id="SOV18582.1"/>
    </source>
</evidence>
<dbReference type="Pfam" id="PF01624">
    <property type="entry name" value="MutS_I"/>
    <property type="match status" value="1"/>
</dbReference>
<dbReference type="SMART" id="SM00534">
    <property type="entry name" value="MUTSac"/>
    <property type="match status" value="1"/>
</dbReference>
<dbReference type="EMBL" id="LT969437">
    <property type="protein sequence ID" value="SOV18582.1"/>
    <property type="molecule type" value="Genomic_DNA"/>
</dbReference>